<dbReference type="GeneID" id="36579924"/>
<name>A0A2J6TLH8_9HELO</name>
<dbReference type="Proteomes" id="UP000235371">
    <property type="component" value="Unassembled WGS sequence"/>
</dbReference>
<sequence>MSRESAEETSPSSTAPSATWSAVRDPVALMGPTQYRGLARVETNGKIVGLPPKVLHAIFDVLDPCTATCLGLTCRKLYQFSKFKYPERISLYKLSPLVKCDGKETRFNLGDLLEDWVGPLYRRRVWSLNSIQRKHYQLPPQFLIRSIYGSFPGDPEELTLAKRYLEYYSSRRQVGSKTWYILPNPYNKAAGYWWIQAKECIMKDAKDFRGRAIWDWNAWMSFWMPSEVFLNIGYMDKLKVLQWFEEMVWLHGMQILPGGSPLQEPSVMDKLWWFGKRHMRWVTWWVGSLPPRQPFPRPEREHFRFRRQFSLRSDSFPLSVRYR</sequence>
<accession>A0A2J6TLH8</accession>
<organism evidence="1 2">
    <name type="scientific">Hyaloscypha bicolor E</name>
    <dbReference type="NCBI Taxonomy" id="1095630"/>
    <lineage>
        <taxon>Eukaryota</taxon>
        <taxon>Fungi</taxon>
        <taxon>Dikarya</taxon>
        <taxon>Ascomycota</taxon>
        <taxon>Pezizomycotina</taxon>
        <taxon>Leotiomycetes</taxon>
        <taxon>Helotiales</taxon>
        <taxon>Hyaloscyphaceae</taxon>
        <taxon>Hyaloscypha</taxon>
        <taxon>Hyaloscypha bicolor</taxon>
    </lineage>
</organism>
<proteinExistence type="predicted"/>
<protein>
    <recommendedName>
        <fullName evidence="3">F-box domain-containing protein</fullName>
    </recommendedName>
</protein>
<gene>
    <name evidence="1" type="ORF">K444DRAFT_315670</name>
</gene>
<evidence type="ECO:0000313" key="2">
    <source>
        <dbReference type="Proteomes" id="UP000235371"/>
    </source>
</evidence>
<dbReference type="EMBL" id="KZ613777">
    <property type="protein sequence ID" value="PMD63869.1"/>
    <property type="molecule type" value="Genomic_DNA"/>
</dbReference>
<dbReference type="AlphaFoldDB" id="A0A2J6TLH8"/>
<keyword evidence="2" id="KW-1185">Reference proteome</keyword>
<evidence type="ECO:0008006" key="3">
    <source>
        <dbReference type="Google" id="ProtNLM"/>
    </source>
</evidence>
<reference evidence="1 2" key="1">
    <citation type="submission" date="2016-04" db="EMBL/GenBank/DDBJ databases">
        <title>A degradative enzymes factory behind the ericoid mycorrhizal symbiosis.</title>
        <authorList>
            <consortium name="DOE Joint Genome Institute"/>
            <person name="Martino E."/>
            <person name="Morin E."/>
            <person name="Grelet G."/>
            <person name="Kuo A."/>
            <person name="Kohler A."/>
            <person name="Daghino S."/>
            <person name="Barry K."/>
            <person name="Choi C."/>
            <person name="Cichocki N."/>
            <person name="Clum A."/>
            <person name="Copeland A."/>
            <person name="Hainaut M."/>
            <person name="Haridas S."/>
            <person name="Labutti K."/>
            <person name="Lindquist E."/>
            <person name="Lipzen A."/>
            <person name="Khouja H.-R."/>
            <person name="Murat C."/>
            <person name="Ohm R."/>
            <person name="Olson A."/>
            <person name="Spatafora J."/>
            <person name="Veneault-Fourrey C."/>
            <person name="Henrissat B."/>
            <person name="Grigoriev I."/>
            <person name="Martin F."/>
            <person name="Perotto S."/>
        </authorList>
    </citation>
    <scope>NUCLEOTIDE SEQUENCE [LARGE SCALE GENOMIC DNA]</scope>
    <source>
        <strain evidence="1 2">E</strain>
    </source>
</reference>
<dbReference type="InParanoid" id="A0A2J6TLH8"/>
<dbReference type="OrthoDB" id="3487169at2759"/>
<evidence type="ECO:0000313" key="1">
    <source>
        <dbReference type="EMBL" id="PMD63869.1"/>
    </source>
</evidence>
<dbReference type="RefSeq" id="XP_024740773.1">
    <property type="nucleotide sequence ID" value="XM_024871842.1"/>
</dbReference>